<dbReference type="OrthoDB" id="8781822at2"/>
<reference evidence="2 3" key="1">
    <citation type="submission" date="2019-11" db="EMBL/GenBank/DDBJ databases">
        <title>Type strains purchased from KCTC, JCM and DSMZ.</title>
        <authorList>
            <person name="Lu H."/>
        </authorList>
    </citation>
    <scope>NUCLEOTIDE SEQUENCE [LARGE SCALE GENOMIC DNA]</scope>
    <source>
        <strain evidence="2 3">KCTC 22382</strain>
    </source>
</reference>
<dbReference type="RefSeq" id="WP_155462738.1">
    <property type="nucleotide sequence ID" value="NZ_WNKY01000004.1"/>
</dbReference>
<sequence>MDIGGEEELDVTVLPHNDVDVTERDRLLLTKQILLSLALLASSAMIGYACYPDNSALVQIFELVKIGLFPLVTLVISFYFTSGTKK</sequence>
<keyword evidence="1" id="KW-0472">Membrane</keyword>
<evidence type="ECO:0000313" key="3">
    <source>
        <dbReference type="Proteomes" id="UP000475582"/>
    </source>
</evidence>
<keyword evidence="1" id="KW-0812">Transmembrane</keyword>
<comment type="caution">
    <text evidence="2">The sequence shown here is derived from an EMBL/GenBank/DDBJ whole genome shotgun (WGS) entry which is preliminary data.</text>
</comment>
<protein>
    <submittedName>
        <fullName evidence="2">Uncharacterized protein</fullName>
    </submittedName>
</protein>
<dbReference type="Proteomes" id="UP000475582">
    <property type="component" value="Unassembled WGS sequence"/>
</dbReference>
<dbReference type="AlphaFoldDB" id="A0A6L6PEM7"/>
<accession>A0A6L6PEM7</accession>
<proteinExistence type="predicted"/>
<evidence type="ECO:0000313" key="2">
    <source>
        <dbReference type="EMBL" id="MTV37363.1"/>
    </source>
</evidence>
<feature type="transmembrane region" description="Helical" evidence="1">
    <location>
        <begin position="63"/>
        <end position="81"/>
    </location>
</feature>
<dbReference type="EMBL" id="WNKY01000004">
    <property type="protein sequence ID" value="MTV37363.1"/>
    <property type="molecule type" value="Genomic_DNA"/>
</dbReference>
<keyword evidence="1" id="KW-1133">Transmembrane helix</keyword>
<keyword evidence="3" id="KW-1185">Reference proteome</keyword>
<name>A0A6L6PEM7_9BURK</name>
<gene>
    <name evidence="2" type="ORF">GM676_07175</name>
</gene>
<feature type="transmembrane region" description="Helical" evidence="1">
    <location>
        <begin position="33"/>
        <end position="51"/>
    </location>
</feature>
<evidence type="ECO:0000256" key="1">
    <source>
        <dbReference type="SAM" id="Phobius"/>
    </source>
</evidence>
<organism evidence="2 3">
    <name type="scientific">Duganella radicis</name>
    <dbReference type="NCBI Taxonomy" id="551988"/>
    <lineage>
        <taxon>Bacteria</taxon>
        <taxon>Pseudomonadati</taxon>
        <taxon>Pseudomonadota</taxon>
        <taxon>Betaproteobacteria</taxon>
        <taxon>Burkholderiales</taxon>
        <taxon>Oxalobacteraceae</taxon>
        <taxon>Telluria group</taxon>
        <taxon>Duganella</taxon>
    </lineage>
</organism>